<dbReference type="SUPFAM" id="SSF54593">
    <property type="entry name" value="Glyoxalase/Bleomycin resistance protein/Dihydroxybiphenyl dioxygenase"/>
    <property type="match status" value="1"/>
</dbReference>
<dbReference type="OrthoDB" id="7355345at2"/>
<keyword evidence="2" id="KW-0560">Oxidoreductase</keyword>
<accession>A0A1I4AQ96</accession>
<sequence length="124" mass="13757">MRLEHVNICVNEPKSFSAILCDLFGWHVRWEGAAKDNGFTVHVGDAESYLAVYAPAVTLKPEAARYRHVAGLNHIGVVVEDLDAVEAKVKAAGYVPHSHGDYEPGTRFYFDGPEGIEFEVVHYD</sequence>
<evidence type="ECO:0000313" key="2">
    <source>
        <dbReference type="EMBL" id="SFK58718.1"/>
    </source>
</evidence>
<dbReference type="STRING" id="1280847.SAMN04488036_101532"/>
<dbReference type="InterPro" id="IPR029068">
    <property type="entry name" value="Glyas_Bleomycin-R_OHBP_Dase"/>
</dbReference>
<feature type="domain" description="VOC" evidence="1">
    <location>
        <begin position="2"/>
        <end position="123"/>
    </location>
</feature>
<dbReference type="InterPro" id="IPR037523">
    <property type="entry name" value="VOC_core"/>
</dbReference>
<proteinExistence type="predicted"/>
<dbReference type="Gene3D" id="3.10.180.10">
    <property type="entry name" value="2,3-Dihydroxybiphenyl 1,2-Dioxygenase, domain 1"/>
    <property type="match status" value="1"/>
</dbReference>
<reference evidence="3" key="1">
    <citation type="submission" date="2016-10" db="EMBL/GenBank/DDBJ databases">
        <authorList>
            <person name="Varghese N."/>
            <person name="Submissions S."/>
        </authorList>
    </citation>
    <scope>NUCLEOTIDE SEQUENCE [LARGE SCALE GENOMIC DNA]</scope>
    <source>
        <strain evidence="3">DSM 28453</strain>
    </source>
</reference>
<protein>
    <submittedName>
        <fullName evidence="2">Catechol 2,3-dioxygenase</fullName>
    </submittedName>
</protein>
<dbReference type="InterPro" id="IPR004360">
    <property type="entry name" value="Glyas_Fos-R_dOase_dom"/>
</dbReference>
<dbReference type="RefSeq" id="WP_093319889.1">
    <property type="nucleotide sequence ID" value="NZ_FOSZ01000001.1"/>
</dbReference>
<dbReference type="EMBL" id="FOSZ01000001">
    <property type="protein sequence ID" value="SFK58718.1"/>
    <property type="molecule type" value="Genomic_DNA"/>
</dbReference>
<dbReference type="CDD" id="cd06587">
    <property type="entry name" value="VOC"/>
    <property type="match status" value="1"/>
</dbReference>
<gene>
    <name evidence="2" type="ORF">SAMN04488036_101532</name>
</gene>
<evidence type="ECO:0000259" key="1">
    <source>
        <dbReference type="PROSITE" id="PS51819"/>
    </source>
</evidence>
<dbReference type="Proteomes" id="UP000198851">
    <property type="component" value="Unassembled WGS sequence"/>
</dbReference>
<keyword evidence="2" id="KW-0223">Dioxygenase</keyword>
<dbReference type="AlphaFoldDB" id="A0A1I4AQ96"/>
<organism evidence="2 3">
    <name type="scientific">Shimia haliotis</name>
    <dbReference type="NCBI Taxonomy" id="1280847"/>
    <lineage>
        <taxon>Bacteria</taxon>
        <taxon>Pseudomonadati</taxon>
        <taxon>Pseudomonadota</taxon>
        <taxon>Alphaproteobacteria</taxon>
        <taxon>Rhodobacterales</taxon>
        <taxon>Roseobacteraceae</taxon>
    </lineage>
</organism>
<dbReference type="GO" id="GO:0051213">
    <property type="term" value="F:dioxygenase activity"/>
    <property type="evidence" value="ECO:0007669"/>
    <property type="project" value="UniProtKB-KW"/>
</dbReference>
<dbReference type="Pfam" id="PF00903">
    <property type="entry name" value="Glyoxalase"/>
    <property type="match status" value="1"/>
</dbReference>
<dbReference type="PROSITE" id="PS51819">
    <property type="entry name" value="VOC"/>
    <property type="match status" value="1"/>
</dbReference>
<evidence type="ECO:0000313" key="3">
    <source>
        <dbReference type="Proteomes" id="UP000198851"/>
    </source>
</evidence>
<keyword evidence="3" id="KW-1185">Reference proteome</keyword>
<name>A0A1I4AQ96_9RHOB</name>